<accession>A0A916XSY3</accession>
<protein>
    <recommendedName>
        <fullName evidence="4">DUF3329 domain-containing protein</fullName>
    </recommendedName>
</protein>
<feature type="transmembrane region" description="Helical" evidence="1">
    <location>
        <begin position="12"/>
        <end position="32"/>
    </location>
</feature>
<keyword evidence="1" id="KW-0812">Transmembrane</keyword>
<dbReference type="EMBL" id="BMJJ01000001">
    <property type="protein sequence ID" value="GGD04762.1"/>
    <property type="molecule type" value="Genomic_DNA"/>
</dbReference>
<organism evidence="2 3">
    <name type="scientific">Aureimonas glaciei</name>
    <dbReference type="NCBI Taxonomy" id="1776957"/>
    <lineage>
        <taxon>Bacteria</taxon>
        <taxon>Pseudomonadati</taxon>
        <taxon>Pseudomonadota</taxon>
        <taxon>Alphaproteobacteria</taxon>
        <taxon>Hyphomicrobiales</taxon>
        <taxon>Aurantimonadaceae</taxon>
        <taxon>Aureimonas</taxon>
    </lineage>
</organism>
<evidence type="ECO:0000313" key="3">
    <source>
        <dbReference type="Proteomes" id="UP000613160"/>
    </source>
</evidence>
<evidence type="ECO:0000256" key="1">
    <source>
        <dbReference type="SAM" id="Phobius"/>
    </source>
</evidence>
<sequence length="64" mass="7551">MTSNQDHPFFRPLWRRIAILVVTGVWSAVELWHGEQLWAILSLGVFAYSIWTFFITYPKQPRDG</sequence>
<feature type="transmembrane region" description="Helical" evidence="1">
    <location>
        <begin position="38"/>
        <end position="57"/>
    </location>
</feature>
<gene>
    <name evidence="2" type="ORF">GCM10011335_04450</name>
</gene>
<keyword evidence="1" id="KW-0472">Membrane</keyword>
<keyword evidence="3" id="KW-1185">Reference proteome</keyword>
<dbReference type="AlphaFoldDB" id="A0A916XSY3"/>
<dbReference type="Proteomes" id="UP000613160">
    <property type="component" value="Unassembled WGS sequence"/>
</dbReference>
<evidence type="ECO:0000313" key="2">
    <source>
        <dbReference type="EMBL" id="GGD04762.1"/>
    </source>
</evidence>
<reference evidence="2" key="1">
    <citation type="journal article" date="2014" name="Int. J. Syst. Evol. Microbiol.">
        <title>Complete genome sequence of Corynebacterium casei LMG S-19264T (=DSM 44701T), isolated from a smear-ripened cheese.</title>
        <authorList>
            <consortium name="US DOE Joint Genome Institute (JGI-PGF)"/>
            <person name="Walter F."/>
            <person name="Albersmeier A."/>
            <person name="Kalinowski J."/>
            <person name="Ruckert C."/>
        </authorList>
    </citation>
    <scope>NUCLEOTIDE SEQUENCE</scope>
    <source>
        <strain evidence="2">CGMCC 1.15493</strain>
    </source>
</reference>
<evidence type="ECO:0008006" key="4">
    <source>
        <dbReference type="Google" id="ProtNLM"/>
    </source>
</evidence>
<name>A0A916XSY3_9HYPH</name>
<comment type="caution">
    <text evidence="2">The sequence shown here is derived from an EMBL/GenBank/DDBJ whole genome shotgun (WGS) entry which is preliminary data.</text>
</comment>
<dbReference type="RefSeq" id="WP_188848917.1">
    <property type="nucleotide sequence ID" value="NZ_BMJJ01000001.1"/>
</dbReference>
<reference evidence="2" key="2">
    <citation type="submission" date="2020-09" db="EMBL/GenBank/DDBJ databases">
        <authorList>
            <person name="Sun Q."/>
            <person name="Zhou Y."/>
        </authorList>
    </citation>
    <scope>NUCLEOTIDE SEQUENCE</scope>
    <source>
        <strain evidence="2">CGMCC 1.15493</strain>
    </source>
</reference>
<proteinExistence type="predicted"/>
<keyword evidence="1" id="KW-1133">Transmembrane helix</keyword>